<dbReference type="InterPro" id="IPR029068">
    <property type="entry name" value="Glyas_Bleomycin-R_OHBP_Dase"/>
</dbReference>
<dbReference type="CDD" id="cd06587">
    <property type="entry name" value="VOC"/>
    <property type="match status" value="1"/>
</dbReference>
<dbReference type="InterPro" id="IPR052164">
    <property type="entry name" value="Anthracycline_SecMetBiosynth"/>
</dbReference>
<protein>
    <recommendedName>
        <fullName evidence="1">VOC domain-containing protein</fullName>
    </recommendedName>
</protein>
<dbReference type="RefSeq" id="WP_074242846.1">
    <property type="nucleotide sequence ID" value="NZ_FSRA01000002.1"/>
</dbReference>
<name>A0A1N6KDG7_9BACT</name>
<dbReference type="Pfam" id="PF00903">
    <property type="entry name" value="Glyoxalase"/>
    <property type="match status" value="1"/>
</dbReference>
<gene>
    <name evidence="2" type="ORF">SAMN04488055_5635</name>
</gene>
<dbReference type="PROSITE" id="PS51819">
    <property type="entry name" value="VOC"/>
    <property type="match status" value="1"/>
</dbReference>
<evidence type="ECO:0000313" key="2">
    <source>
        <dbReference type="EMBL" id="SIO54615.1"/>
    </source>
</evidence>
<dbReference type="InterPro" id="IPR037523">
    <property type="entry name" value="VOC_core"/>
</dbReference>
<feature type="domain" description="VOC" evidence="1">
    <location>
        <begin position="6"/>
        <end position="123"/>
    </location>
</feature>
<dbReference type="OrthoDB" id="9799428at2"/>
<dbReference type="SUPFAM" id="SSF54593">
    <property type="entry name" value="Glyoxalase/Bleomycin resistance protein/Dihydroxybiphenyl dioxygenase"/>
    <property type="match status" value="1"/>
</dbReference>
<dbReference type="Proteomes" id="UP000185003">
    <property type="component" value="Unassembled WGS sequence"/>
</dbReference>
<evidence type="ECO:0000259" key="1">
    <source>
        <dbReference type="PROSITE" id="PS51819"/>
    </source>
</evidence>
<sequence>MKRVTGIGGVFFKCEDPAKMKEWYGKHLGLPVTEWGASFRWRTVEDPEKVGRTEWSTMKNDTDYLQPSDKPFMINYRVDNLVALLERLKAEGVQIAGEMQEFEYGKFAWIMDPEGHKIELWEPPAEEPL</sequence>
<dbReference type="InterPro" id="IPR004360">
    <property type="entry name" value="Glyas_Fos-R_dOase_dom"/>
</dbReference>
<keyword evidence="3" id="KW-1185">Reference proteome</keyword>
<reference evidence="2 3" key="1">
    <citation type="submission" date="2016-11" db="EMBL/GenBank/DDBJ databases">
        <authorList>
            <person name="Jaros S."/>
            <person name="Januszkiewicz K."/>
            <person name="Wedrychowicz H."/>
        </authorList>
    </citation>
    <scope>NUCLEOTIDE SEQUENCE [LARGE SCALE GENOMIC DNA]</scope>
    <source>
        <strain evidence="2 3">DSM 24787</strain>
    </source>
</reference>
<accession>A0A1N6KDG7</accession>
<dbReference type="Gene3D" id="3.10.180.10">
    <property type="entry name" value="2,3-Dihydroxybiphenyl 1,2-Dioxygenase, domain 1"/>
    <property type="match status" value="1"/>
</dbReference>
<evidence type="ECO:0000313" key="3">
    <source>
        <dbReference type="Proteomes" id="UP000185003"/>
    </source>
</evidence>
<proteinExistence type="predicted"/>
<dbReference type="STRING" id="536979.SAMN04488055_5635"/>
<dbReference type="PANTHER" id="PTHR33993:SF5">
    <property type="entry name" value="GLYOXALASE"/>
    <property type="match status" value="1"/>
</dbReference>
<dbReference type="AlphaFoldDB" id="A0A1N6KDG7"/>
<dbReference type="PANTHER" id="PTHR33993">
    <property type="entry name" value="GLYOXALASE-RELATED"/>
    <property type="match status" value="1"/>
</dbReference>
<dbReference type="EMBL" id="FSRA01000002">
    <property type="protein sequence ID" value="SIO54615.1"/>
    <property type="molecule type" value="Genomic_DNA"/>
</dbReference>
<organism evidence="2 3">
    <name type="scientific">Chitinophaga niabensis</name>
    <dbReference type="NCBI Taxonomy" id="536979"/>
    <lineage>
        <taxon>Bacteria</taxon>
        <taxon>Pseudomonadati</taxon>
        <taxon>Bacteroidota</taxon>
        <taxon>Chitinophagia</taxon>
        <taxon>Chitinophagales</taxon>
        <taxon>Chitinophagaceae</taxon>
        <taxon>Chitinophaga</taxon>
    </lineage>
</organism>